<dbReference type="InterPro" id="IPR002528">
    <property type="entry name" value="MATE_fam"/>
</dbReference>
<evidence type="ECO:0000256" key="8">
    <source>
        <dbReference type="SAM" id="MobiDB-lite"/>
    </source>
</evidence>
<comment type="caution">
    <text evidence="10">The sequence shown here is derived from an EMBL/GenBank/DDBJ whole genome shotgun (WGS) entry which is preliminary data.</text>
</comment>
<feature type="compositionally biased region" description="Basic and acidic residues" evidence="8">
    <location>
        <begin position="541"/>
        <end position="553"/>
    </location>
</feature>
<evidence type="ECO:0000256" key="5">
    <source>
        <dbReference type="ARBA" id="ARBA00022692"/>
    </source>
</evidence>
<protein>
    <recommendedName>
        <fullName evidence="12">MatE family protein</fullName>
    </recommendedName>
</protein>
<feature type="region of interest" description="Disordered" evidence="8">
    <location>
        <begin position="1"/>
        <end position="80"/>
    </location>
</feature>
<feature type="region of interest" description="Disordered" evidence="8">
    <location>
        <begin position="541"/>
        <end position="592"/>
    </location>
</feature>
<feature type="transmembrane region" description="Helical" evidence="9">
    <location>
        <begin position="279"/>
        <end position="298"/>
    </location>
</feature>
<evidence type="ECO:0000256" key="6">
    <source>
        <dbReference type="ARBA" id="ARBA00022989"/>
    </source>
</evidence>
<feature type="transmembrane region" description="Helical" evidence="9">
    <location>
        <begin position="242"/>
        <end position="267"/>
    </location>
</feature>
<evidence type="ECO:0000256" key="4">
    <source>
        <dbReference type="ARBA" id="ARBA00022475"/>
    </source>
</evidence>
<keyword evidence="11" id="KW-1185">Reference proteome</keyword>
<evidence type="ECO:0000256" key="3">
    <source>
        <dbReference type="ARBA" id="ARBA00022448"/>
    </source>
</evidence>
<keyword evidence="6 9" id="KW-1133">Transmembrane helix</keyword>
<keyword evidence="5 9" id="KW-0812">Transmembrane</keyword>
<feature type="compositionally biased region" description="Polar residues" evidence="8">
    <location>
        <begin position="60"/>
        <end position="75"/>
    </location>
</feature>
<feature type="transmembrane region" description="Helical" evidence="9">
    <location>
        <begin position="471"/>
        <end position="492"/>
    </location>
</feature>
<feature type="transmembrane region" description="Helical" evidence="9">
    <location>
        <begin position="512"/>
        <end position="530"/>
    </location>
</feature>
<keyword evidence="4" id="KW-1003">Cell membrane</keyword>
<accession>A0ABR2J267</accession>
<comment type="subcellular location">
    <subcellularLocation>
        <location evidence="1">Cell membrane</location>
        <topology evidence="1">Multi-pass membrane protein</topology>
    </subcellularLocation>
</comment>
<evidence type="ECO:0008006" key="12">
    <source>
        <dbReference type="Google" id="ProtNLM"/>
    </source>
</evidence>
<sequence length="592" mass="66585">MTDKQDLKEPFIDDYSKNSENKDPIGSDPERGNELSNSKNEENTNSHVEGQNFIEKVETDPSQGDQTGENDSQNEFDPKGEEFRLGGRMPLLTLIILSIGPIISQIFASLFGVFNSLWVTKSIGSQGLEVFGAAFVIDYIQIGFAQYLMISINIRISYLYGEKAGEKCGQLYVDFLRLALVFGSITAAIIIPITQPLTKWLGADADLASMCFSYVIPEASLSCVNYFYMINCGVLQAEGHSFYFCFAQIATFILNILVFDPIFFVWIKTPIWGCTLATALSQLIVGTFLAVVILKGKFTFKPKAKMFVSAFTPETRRALLVGIPELVMELSLSLPLIMMQKYIEKASNAIGVYAEAMESWALTQRLYTFVEAFELGFVFGYLPAASYAFGAKRYNRLLKLTLHLLWLATSISTFLAYAIVIFVKQVSSIWSTDETFLEVSSHFIPIIFYAMPLIGIAYMAPALFEAMQKAVSAAVLSVLSLLVTPMTVSSILHYTKKNDPYRVMLTYPISDAIGALLYVAFVVNPIIFLWKAPKDEWEAKKDEEIRREKEEKKKVKQTNKLNELKKKKKEHHEDVTEDTVNPEPLMNETEEL</sequence>
<gene>
    <name evidence="10" type="ORF">M9Y10_008988</name>
</gene>
<feature type="transmembrane region" description="Helical" evidence="9">
    <location>
        <begin position="175"/>
        <end position="195"/>
    </location>
</feature>
<feature type="transmembrane region" description="Helical" evidence="9">
    <location>
        <begin position="443"/>
        <end position="464"/>
    </location>
</feature>
<name>A0ABR2J267_9EUKA</name>
<keyword evidence="7 9" id="KW-0472">Membrane</keyword>
<dbReference type="Proteomes" id="UP001470230">
    <property type="component" value="Unassembled WGS sequence"/>
</dbReference>
<organism evidence="10 11">
    <name type="scientific">Tritrichomonas musculus</name>
    <dbReference type="NCBI Taxonomy" id="1915356"/>
    <lineage>
        <taxon>Eukaryota</taxon>
        <taxon>Metamonada</taxon>
        <taxon>Parabasalia</taxon>
        <taxon>Tritrichomonadida</taxon>
        <taxon>Tritrichomonadidae</taxon>
        <taxon>Tritrichomonas</taxon>
    </lineage>
</organism>
<feature type="compositionally biased region" description="Basic and acidic residues" evidence="8">
    <location>
        <begin position="1"/>
        <end position="44"/>
    </location>
</feature>
<keyword evidence="3" id="KW-0813">Transport</keyword>
<evidence type="ECO:0000256" key="7">
    <source>
        <dbReference type="ARBA" id="ARBA00023136"/>
    </source>
</evidence>
<comment type="similarity">
    <text evidence="2">Belongs to the multi antimicrobial extrusion (MATE) (TC 2.A.66.1) family.</text>
</comment>
<feature type="transmembrane region" description="Helical" evidence="9">
    <location>
        <begin position="91"/>
        <end position="118"/>
    </location>
</feature>
<dbReference type="EMBL" id="JAPFFF010000014">
    <property type="protein sequence ID" value="KAK8871075.1"/>
    <property type="molecule type" value="Genomic_DNA"/>
</dbReference>
<feature type="transmembrane region" description="Helical" evidence="9">
    <location>
        <begin position="318"/>
        <end position="338"/>
    </location>
</feature>
<evidence type="ECO:0000256" key="2">
    <source>
        <dbReference type="ARBA" id="ARBA00010199"/>
    </source>
</evidence>
<proteinExistence type="inferred from homology"/>
<dbReference type="InterPro" id="IPR052031">
    <property type="entry name" value="Membrane_Transporter-Flippase"/>
</dbReference>
<dbReference type="CDD" id="cd12082">
    <property type="entry name" value="MATE_like"/>
    <property type="match status" value="1"/>
</dbReference>
<reference evidence="10 11" key="1">
    <citation type="submission" date="2024-04" db="EMBL/GenBank/DDBJ databases">
        <title>Tritrichomonas musculus Genome.</title>
        <authorList>
            <person name="Alves-Ferreira E."/>
            <person name="Grigg M."/>
            <person name="Lorenzi H."/>
            <person name="Galac M."/>
        </authorList>
    </citation>
    <scope>NUCLEOTIDE SEQUENCE [LARGE SCALE GENOMIC DNA]</scope>
    <source>
        <strain evidence="10 11">EAF2021</strain>
    </source>
</reference>
<dbReference type="PANTHER" id="PTHR43549">
    <property type="entry name" value="MULTIDRUG RESISTANCE PROTEIN YPNP-RELATED"/>
    <property type="match status" value="1"/>
</dbReference>
<feature type="transmembrane region" description="Helical" evidence="9">
    <location>
        <begin position="130"/>
        <end position="154"/>
    </location>
</feature>
<evidence type="ECO:0000256" key="9">
    <source>
        <dbReference type="SAM" id="Phobius"/>
    </source>
</evidence>
<feature type="transmembrane region" description="Helical" evidence="9">
    <location>
        <begin position="207"/>
        <end position="230"/>
    </location>
</feature>
<evidence type="ECO:0000313" key="10">
    <source>
        <dbReference type="EMBL" id="KAK8871075.1"/>
    </source>
</evidence>
<evidence type="ECO:0000256" key="1">
    <source>
        <dbReference type="ARBA" id="ARBA00004651"/>
    </source>
</evidence>
<dbReference type="Pfam" id="PF01554">
    <property type="entry name" value="MatE"/>
    <property type="match status" value="2"/>
</dbReference>
<dbReference type="PANTHER" id="PTHR43549:SF2">
    <property type="entry name" value="MULTIDRUG RESISTANCE PROTEIN NORM-RELATED"/>
    <property type="match status" value="1"/>
</dbReference>
<feature type="transmembrane region" description="Helical" evidence="9">
    <location>
        <begin position="366"/>
        <end position="390"/>
    </location>
</feature>
<evidence type="ECO:0000313" key="11">
    <source>
        <dbReference type="Proteomes" id="UP001470230"/>
    </source>
</evidence>
<feature type="transmembrane region" description="Helical" evidence="9">
    <location>
        <begin position="402"/>
        <end position="423"/>
    </location>
</feature>